<proteinExistence type="predicted"/>
<organism evidence="3">
    <name type="scientific">Oryza meridionalis</name>
    <dbReference type="NCBI Taxonomy" id="40149"/>
    <lineage>
        <taxon>Eukaryota</taxon>
        <taxon>Viridiplantae</taxon>
        <taxon>Streptophyta</taxon>
        <taxon>Embryophyta</taxon>
        <taxon>Tracheophyta</taxon>
        <taxon>Spermatophyta</taxon>
        <taxon>Magnoliopsida</taxon>
        <taxon>Liliopsida</taxon>
        <taxon>Poales</taxon>
        <taxon>Poaceae</taxon>
        <taxon>BOP clade</taxon>
        <taxon>Oryzoideae</taxon>
        <taxon>Oryzeae</taxon>
        <taxon>Oryzinae</taxon>
        <taxon>Oryza</taxon>
    </lineage>
</organism>
<feature type="transmembrane region" description="Helical" evidence="1">
    <location>
        <begin position="89"/>
        <end position="109"/>
    </location>
</feature>
<dbReference type="eggNOG" id="ENOG502QSWW">
    <property type="taxonomic scope" value="Eukaryota"/>
</dbReference>
<protein>
    <recommendedName>
        <fullName evidence="2">DUF4220 domain-containing protein</fullName>
    </recommendedName>
</protein>
<dbReference type="Gramene" id="OMERI09G09410.1">
    <property type="protein sequence ID" value="OMERI09G09410.1"/>
    <property type="gene ID" value="OMERI09G09410"/>
</dbReference>
<feature type="transmembrane region" description="Helical" evidence="1">
    <location>
        <begin position="121"/>
        <end position="138"/>
    </location>
</feature>
<evidence type="ECO:0000259" key="2">
    <source>
        <dbReference type="Pfam" id="PF13968"/>
    </source>
</evidence>
<reference evidence="3" key="1">
    <citation type="submission" date="2015-04" db="UniProtKB">
        <authorList>
            <consortium name="EnsemblPlants"/>
        </authorList>
    </citation>
    <scope>IDENTIFICATION</scope>
</reference>
<feature type="transmembrane region" description="Helical" evidence="1">
    <location>
        <begin position="25"/>
        <end position="44"/>
    </location>
</feature>
<evidence type="ECO:0000256" key="1">
    <source>
        <dbReference type="SAM" id="Phobius"/>
    </source>
</evidence>
<dbReference type="Proteomes" id="UP000008021">
    <property type="component" value="Chromosome 9"/>
</dbReference>
<keyword evidence="1" id="KW-0812">Transmembrane</keyword>
<dbReference type="PANTHER" id="PTHR31325">
    <property type="entry name" value="OS01G0798800 PROTEIN-RELATED"/>
    <property type="match status" value="1"/>
</dbReference>
<evidence type="ECO:0000313" key="3">
    <source>
        <dbReference type="EnsemblPlants" id="OMERI09G09410.1"/>
    </source>
</evidence>
<reference evidence="3" key="2">
    <citation type="submission" date="2018-05" db="EMBL/GenBank/DDBJ databases">
        <title>OmerRS3 (Oryza meridionalis Reference Sequence Version 3).</title>
        <authorList>
            <person name="Zhang J."/>
            <person name="Kudrna D."/>
            <person name="Lee S."/>
            <person name="Talag J."/>
            <person name="Welchert J."/>
            <person name="Wing R.A."/>
        </authorList>
    </citation>
    <scope>NUCLEOTIDE SEQUENCE [LARGE SCALE GENOMIC DNA]</scope>
    <source>
        <strain evidence="3">cv. OR44</strain>
    </source>
</reference>
<keyword evidence="4" id="KW-1185">Reference proteome</keyword>
<dbReference type="InterPro" id="IPR007658">
    <property type="entry name" value="DUF594"/>
</dbReference>
<dbReference type="Pfam" id="PF13968">
    <property type="entry name" value="DUF4220"/>
    <property type="match status" value="1"/>
</dbReference>
<feature type="transmembrane region" description="Helical" evidence="1">
    <location>
        <begin position="56"/>
        <end position="77"/>
    </location>
</feature>
<dbReference type="AlphaFoldDB" id="A0A0E0ESQ3"/>
<dbReference type="STRING" id="40149.A0A0E0ESQ3"/>
<keyword evidence="1" id="KW-1133">Transmembrane helix</keyword>
<feature type="transmembrane region" description="Helical" evidence="1">
    <location>
        <begin position="379"/>
        <end position="401"/>
    </location>
</feature>
<dbReference type="InterPro" id="IPR025315">
    <property type="entry name" value="DUF4220"/>
</dbReference>
<feature type="transmembrane region" description="Helical" evidence="1">
    <location>
        <begin position="348"/>
        <end position="367"/>
    </location>
</feature>
<sequence>MDGFVPLGNVTQVAKQFAASSVGQLARIEGLVTLSCLLVVILVFSNSRRRHQSNGFLGFLVWAAFMFNYPVISYTIGLMQSSSVRNELFVVWACFLLLLLGSADAMTAFSFNDTQQHARSMMNQALHIIYLLFLILYYKAQLRINLKVPLFILWSLSVARLVLRINAYRTTSRDSGLIRENQIVFEYMKRKLLDGSIVGKYDPDPSSMKEYIYLVDGKEEELSSTVMIHLRYDAPDTVSVDKVWECKGELLSCSSSAGGRGAARRRDLCLSFALFRLLRLRFGADHIGDLNFHSNNDLSRTLVVDRLLSDDRDLDRAFRVVEAELGFLFDFFYARYPSLKDNLVFDLILYLLTMVTSLFTLFSSVLLHYRPKTTAKVNIIIHSFNLDLFVTRLVVALYVFLESYQLLSLVLSDWHKVKLMCQYVLKVSWHRARVDTPLKVLCHFNVSRYWKNAINQYSLLDNAGYLYRVKLLLSTLTLQLLDPWIMTSSIVLPPQVKQAVLCALKDALKPSNGKITDGRRWLHQNGILDRDLDYDLFSHKTYAPYILVWHIATSICCYGQSKFDMTQADADQLRYHYEVATVLSGYCSYLVAFAPDLIPDGTYTSQLLSCRVLKDAHAYLAECKTTSDKYDKLMKLGRDGWKEQEARCPLLYEGAVLALNLVDPKKDAEERWKVLAHFWANLLLYIAPSDRASAHASKLATGGELLTIVWALLNHAGVVNKLQENNGCQPLDTLPRAPRTPIFRQGTIVDSSEDDGDGDYPMYEIMQEDYSV</sequence>
<dbReference type="HOGENOM" id="CLU_008762_1_1_1"/>
<dbReference type="Pfam" id="PF04578">
    <property type="entry name" value="DUF594"/>
    <property type="match status" value="1"/>
</dbReference>
<keyword evidence="1" id="KW-0472">Membrane</keyword>
<name>A0A0E0ESQ3_9ORYZ</name>
<evidence type="ECO:0000313" key="4">
    <source>
        <dbReference type="Proteomes" id="UP000008021"/>
    </source>
</evidence>
<accession>A0A0E0ESQ3</accession>
<feature type="domain" description="DUF4220" evidence="2">
    <location>
        <begin position="62"/>
        <end position="461"/>
    </location>
</feature>
<dbReference type="EnsemblPlants" id="OMERI09G09410.1">
    <property type="protein sequence ID" value="OMERI09G09410.1"/>
    <property type="gene ID" value="OMERI09G09410"/>
</dbReference>